<name>A0ABQ8SJW6_PERAM</name>
<feature type="compositionally biased region" description="Polar residues" evidence="1">
    <location>
        <begin position="250"/>
        <end position="262"/>
    </location>
</feature>
<sequence length="262" mass="29832">MKKPDNQLPKLCQRLPLGNSMPEGRCRCVFLRDSNARKLGGKGFVTSCFYGDGLLTLRPGHVARMGESRNAYRVLVGRPEGKRPLGRPRRRWEDNIKMDLREVGYDDRDWINLAQDRDRWRAYVRAAMNLRGIEKTKGGKEEMRLRTRMVAPSLNCVVRRNPMRAQEYRVLIAAVVVSLRQFSYKTSASVKYPDVPSVSKPISHNPVTYPIPTAPAEYTVNEETEEESSLSSPTNDPDSDYYQPGEDINLMNNAQLCDSYGT</sequence>
<evidence type="ECO:0000256" key="1">
    <source>
        <dbReference type="SAM" id="MobiDB-lite"/>
    </source>
</evidence>
<proteinExistence type="predicted"/>
<gene>
    <name evidence="2" type="ORF">ANN_16331</name>
</gene>
<dbReference type="Proteomes" id="UP001148838">
    <property type="component" value="Unassembled WGS sequence"/>
</dbReference>
<evidence type="ECO:0000313" key="2">
    <source>
        <dbReference type="EMBL" id="KAJ4434012.1"/>
    </source>
</evidence>
<reference evidence="2 3" key="1">
    <citation type="journal article" date="2022" name="Allergy">
        <title>Genome assembly and annotation of Periplaneta americana reveal a comprehensive cockroach allergen profile.</title>
        <authorList>
            <person name="Wang L."/>
            <person name="Xiong Q."/>
            <person name="Saelim N."/>
            <person name="Wang L."/>
            <person name="Nong W."/>
            <person name="Wan A.T."/>
            <person name="Shi M."/>
            <person name="Liu X."/>
            <person name="Cao Q."/>
            <person name="Hui J.H.L."/>
            <person name="Sookrung N."/>
            <person name="Leung T.F."/>
            <person name="Tungtrongchitr A."/>
            <person name="Tsui S.K.W."/>
        </authorList>
    </citation>
    <scope>NUCLEOTIDE SEQUENCE [LARGE SCALE GENOMIC DNA]</scope>
    <source>
        <strain evidence="2">PWHHKU_190912</strain>
    </source>
</reference>
<evidence type="ECO:0000313" key="3">
    <source>
        <dbReference type="Proteomes" id="UP001148838"/>
    </source>
</evidence>
<dbReference type="EMBL" id="JAJSOF020000027">
    <property type="protein sequence ID" value="KAJ4434012.1"/>
    <property type="molecule type" value="Genomic_DNA"/>
</dbReference>
<comment type="caution">
    <text evidence="2">The sequence shown here is derived from an EMBL/GenBank/DDBJ whole genome shotgun (WGS) entry which is preliminary data.</text>
</comment>
<keyword evidence="3" id="KW-1185">Reference proteome</keyword>
<accession>A0ABQ8SJW6</accession>
<protein>
    <submittedName>
        <fullName evidence="2">Uncharacterized protein</fullName>
    </submittedName>
</protein>
<organism evidence="2 3">
    <name type="scientific">Periplaneta americana</name>
    <name type="common">American cockroach</name>
    <name type="synonym">Blatta americana</name>
    <dbReference type="NCBI Taxonomy" id="6978"/>
    <lineage>
        <taxon>Eukaryota</taxon>
        <taxon>Metazoa</taxon>
        <taxon>Ecdysozoa</taxon>
        <taxon>Arthropoda</taxon>
        <taxon>Hexapoda</taxon>
        <taxon>Insecta</taxon>
        <taxon>Pterygota</taxon>
        <taxon>Neoptera</taxon>
        <taxon>Polyneoptera</taxon>
        <taxon>Dictyoptera</taxon>
        <taxon>Blattodea</taxon>
        <taxon>Blattoidea</taxon>
        <taxon>Blattidae</taxon>
        <taxon>Blattinae</taxon>
        <taxon>Periplaneta</taxon>
    </lineage>
</organism>
<feature type="region of interest" description="Disordered" evidence="1">
    <location>
        <begin position="219"/>
        <end position="262"/>
    </location>
</feature>